<evidence type="ECO:0000313" key="10">
    <source>
        <dbReference type="Proteomes" id="UP000654075"/>
    </source>
</evidence>
<evidence type="ECO:0000259" key="8">
    <source>
        <dbReference type="SMART" id="SM00978"/>
    </source>
</evidence>
<evidence type="ECO:0000256" key="3">
    <source>
        <dbReference type="ARBA" id="ARBA00022792"/>
    </source>
</evidence>
<comment type="similarity">
    <text evidence="2">Belongs to the Tim44 family.</text>
</comment>
<evidence type="ECO:0000256" key="1">
    <source>
        <dbReference type="ARBA" id="ARBA00004273"/>
    </source>
</evidence>
<feature type="region of interest" description="Disordered" evidence="7">
    <location>
        <begin position="47"/>
        <end position="81"/>
    </location>
</feature>
<dbReference type="GO" id="GO:0051087">
    <property type="term" value="F:protein-folding chaperone binding"/>
    <property type="evidence" value="ECO:0007669"/>
    <property type="project" value="TreeGrafter"/>
</dbReference>
<keyword evidence="6" id="KW-0472">Membrane</keyword>
<dbReference type="EMBL" id="CAJNNV010016106">
    <property type="protein sequence ID" value="CAE8604169.1"/>
    <property type="molecule type" value="Genomic_DNA"/>
</dbReference>
<dbReference type="PANTHER" id="PTHR10721">
    <property type="entry name" value="MITOCHONDRIAL IMPORT INNER MEMBRANE TRANSLOCASE SUBUNIT TIM44"/>
    <property type="match status" value="1"/>
</dbReference>
<dbReference type="PANTHER" id="PTHR10721:SF1">
    <property type="entry name" value="MITOCHONDRIAL IMPORT INNER MEMBRANE TRANSLOCASE SUBUNIT TIM44"/>
    <property type="match status" value="1"/>
</dbReference>
<keyword evidence="3" id="KW-0999">Mitochondrion inner membrane</keyword>
<dbReference type="InterPro" id="IPR032710">
    <property type="entry name" value="NTF2-like_dom_sf"/>
</dbReference>
<keyword evidence="4" id="KW-0809">Transit peptide</keyword>
<dbReference type="InterPro" id="IPR039544">
    <property type="entry name" value="Tim44-like"/>
</dbReference>
<evidence type="ECO:0000313" key="9">
    <source>
        <dbReference type="EMBL" id="CAE8604169.1"/>
    </source>
</evidence>
<feature type="region of interest" description="Disordered" evidence="7">
    <location>
        <begin position="104"/>
        <end position="144"/>
    </location>
</feature>
<feature type="compositionally biased region" description="Basic and acidic residues" evidence="7">
    <location>
        <begin position="47"/>
        <end position="77"/>
    </location>
</feature>
<dbReference type="OMA" id="NFQMEPF"/>
<dbReference type="Proteomes" id="UP000654075">
    <property type="component" value="Unassembled WGS sequence"/>
</dbReference>
<feature type="domain" description="Tim44-like" evidence="8">
    <location>
        <begin position="273"/>
        <end position="426"/>
    </location>
</feature>
<sequence length="433" mass="47671">MQARAAAQQLVLRSRARGAWLPVAQRHRNSSFIKQVMEQVKKDMEADEKLKKDWEKVSQTSEKVRERSAKGGEKLESVAEGLKSISSKTSELLSSWKERTKDASSAASSRLDEASEQNEALKKAREFMKSASESGAAGSRTVMGKTKNGFSGFMDVSSKAFAMFGDEHKKAEKTKQWAVSREAMKNAQAQKDAAAKDAADKMADAGVSDEVKAAAAAEAQAAAAAAEPESGLVVSKASSSSWDRFGSGLRDMPFLSSVFENPLFDRVFGESEIAASIREMKDLDYTFRLEDLAEDMEYVVAPQIIQAYLDGDQEALKKHCGDAAFVSVNASIKERIRQKLSLDTNILAGPKEMELKGAKLMEQGAPCFIFTFNMQQVNCLRDGEGEILEGAVDDIRNVCYAMAVTRHPNLENLELEYPWQVSELAILWNQPCF</sequence>
<evidence type="ECO:0000256" key="4">
    <source>
        <dbReference type="ARBA" id="ARBA00022946"/>
    </source>
</evidence>
<comment type="subcellular location">
    <subcellularLocation>
        <location evidence="1">Mitochondrion inner membrane</location>
    </subcellularLocation>
</comment>
<proteinExistence type="inferred from homology"/>
<keyword evidence="10" id="KW-1185">Reference proteome</keyword>
<dbReference type="GO" id="GO:0005743">
    <property type="term" value="C:mitochondrial inner membrane"/>
    <property type="evidence" value="ECO:0007669"/>
    <property type="project" value="UniProtKB-SubCell"/>
</dbReference>
<dbReference type="GO" id="GO:0030150">
    <property type="term" value="P:protein import into mitochondrial matrix"/>
    <property type="evidence" value="ECO:0007669"/>
    <property type="project" value="TreeGrafter"/>
</dbReference>
<dbReference type="OrthoDB" id="10265990at2759"/>
<evidence type="ECO:0000256" key="5">
    <source>
        <dbReference type="ARBA" id="ARBA00023128"/>
    </source>
</evidence>
<protein>
    <recommendedName>
        <fullName evidence="8">Tim44-like domain-containing protein</fullName>
    </recommendedName>
</protein>
<reference evidence="9" key="1">
    <citation type="submission" date="2021-02" db="EMBL/GenBank/DDBJ databases">
        <authorList>
            <person name="Dougan E. K."/>
            <person name="Rhodes N."/>
            <person name="Thang M."/>
            <person name="Chan C."/>
        </authorList>
    </citation>
    <scope>NUCLEOTIDE SEQUENCE</scope>
</reference>
<evidence type="ECO:0000256" key="6">
    <source>
        <dbReference type="ARBA" id="ARBA00023136"/>
    </source>
</evidence>
<dbReference type="Gene3D" id="3.10.450.240">
    <property type="match status" value="1"/>
</dbReference>
<dbReference type="InterPro" id="IPR007379">
    <property type="entry name" value="Tim44-like_dom"/>
</dbReference>
<accession>A0A813EZ31</accession>
<evidence type="ECO:0000256" key="7">
    <source>
        <dbReference type="SAM" id="MobiDB-lite"/>
    </source>
</evidence>
<keyword evidence="5" id="KW-0496">Mitochondrion</keyword>
<name>A0A813EZ31_POLGL</name>
<gene>
    <name evidence="9" type="ORF">PGLA1383_LOCUS22351</name>
</gene>
<organism evidence="9 10">
    <name type="scientific">Polarella glacialis</name>
    <name type="common">Dinoflagellate</name>
    <dbReference type="NCBI Taxonomy" id="89957"/>
    <lineage>
        <taxon>Eukaryota</taxon>
        <taxon>Sar</taxon>
        <taxon>Alveolata</taxon>
        <taxon>Dinophyceae</taxon>
        <taxon>Suessiales</taxon>
        <taxon>Suessiaceae</taxon>
        <taxon>Polarella</taxon>
    </lineage>
</organism>
<comment type="caution">
    <text evidence="9">The sequence shown here is derived from an EMBL/GenBank/DDBJ whole genome shotgun (WGS) entry which is preliminary data.</text>
</comment>
<dbReference type="Pfam" id="PF04280">
    <property type="entry name" value="Tim44"/>
    <property type="match status" value="1"/>
</dbReference>
<dbReference type="AlphaFoldDB" id="A0A813EZ31"/>
<dbReference type="SMART" id="SM00978">
    <property type="entry name" value="Tim44"/>
    <property type="match status" value="1"/>
</dbReference>
<dbReference type="SUPFAM" id="SSF54427">
    <property type="entry name" value="NTF2-like"/>
    <property type="match status" value="1"/>
</dbReference>
<evidence type="ECO:0000256" key="2">
    <source>
        <dbReference type="ARBA" id="ARBA00009597"/>
    </source>
</evidence>
<feature type="compositionally biased region" description="Basic and acidic residues" evidence="7">
    <location>
        <begin position="119"/>
        <end position="128"/>
    </location>
</feature>